<evidence type="ECO:0000313" key="1">
    <source>
        <dbReference type="EMBL" id="KYB27373.1"/>
    </source>
</evidence>
<reference evidence="1 2" key="1">
    <citation type="journal article" date="2008" name="Nature">
        <title>The genome of the model beetle and pest Tribolium castaneum.</title>
        <authorList>
            <consortium name="Tribolium Genome Sequencing Consortium"/>
            <person name="Richards S."/>
            <person name="Gibbs R.A."/>
            <person name="Weinstock G.M."/>
            <person name="Brown S.J."/>
            <person name="Denell R."/>
            <person name="Beeman R.W."/>
            <person name="Gibbs R."/>
            <person name="Beeman R.W."/>
            <person name="Brown S.J."/>
            <person name="Bucher G."/>
            <person name="Friedrich M."/>
            <person name="Grimmelikhuijzen C.J."/>
            <person name="Klingler M."/>
            <person name="Lorenzen M."/>
            <person name="Richards S."/>
            <person name="Roth S."/>
            <person name="Schroder R."/>
            <person name="Tautz D."/>
            <person name="Zdobnov E.M."/>
            <person name="Muzny D."/>
            <person name="Gibbs R.A."/>
            <person name="Weinstock G.M."/>
            <person name="Attaway T."/>
            <person name="Bell S."/>
            <person name="Buhay C.J."/>
            <person name="Chandrabose M.N."/>
            <person name="Chavez D."/>
            <person name="Clerk-Blankenburg K.P."/>
            <person name="Cree A."/>
            <person name="Dao M."/>
            <person name="Davis C."/>
            <person name="Chacko J."/>
            <person name="Dinh H."/>
            <person name="Dugan-Rocha S."/>
            <person name="Fowler G."/>
            <person name="Garner T.T."/>
            <person name="Garnes J."/>
            <person name="Gnirke A."/>
            <person name="Hawes A."/>
            <person name="Hernandez J."/>
            <person name="Hines S."/>
            <person name="Holder M."/>
            <person name="Hume J."/>
            <person name="Jhangiani S.N."/>
            <person name="Joshi V."/>
            <person name="Khan Z.M."/>
            <person name="Jackson L."/>
            <person name="Kovar C."/>
            <person name="Kowis A."/>
            <person name="Lee S."/>
            <person name="Lewis L.R."/>
            <person name="Margolis J."/>
            <person name="Morgan M."/>
            <person name="Nazareth L.V."/>
            <person name="Nguyen N."/>
            <person name="Okwuonu G."/>
            <person name="Parker D."/>
            <person name="Richards S."/>
            <person name="Ruiz S.J."/>
            <person name="Santibanez J."/>
            <person name="Savard J."/>
            <person name="Scherer S.E."/>
            <person name="Schneider B."/>
            <person name="Sodergren E."/>
            <person name="Tautz D."/>
            <person name="Vattahil S."/>
            <person name="Villasana D."/>
            <person name="White C.S."/>
            <person name="Wright R."/>
            <person name="Park Y."/>
            <person name="Beeman R.W."/>
            <person name="Lord J."/>
            <person name="Oppert B."/>
            <person name="Lorenzen M."/>
            <person name="Brown S."/>
            <person name="Wang L."/>
            <person name="Savard J."/>
            <person name="Tautz D."/>
            <person name="Richards S."/>
            <person name="Weinstock G."/>
            <person name="Gibbs R.A."/>
            <person name="Liu Y."/>
            <person name="Worley K."/>
            <person name="Weinstock G."/>
            <person name="Elsik C.G."/>
            <person name="Reese J.T."/>
            <person name="Elhaik E."/>
            <person name="Landan G."/>
            <person name="Graur D."/>
            <person name="Arensburger P."/>
            <person name="Atkinson P."/>
            <person name="Beeman R.W."/>
            <person name="Beidler J."/>
            <person name="Brown S.J."/>
            <person name="Demuth J.P."/>
            <person name="Drury D.W."/>
            <person name="Du Y.Z."/>
            <person name="Fujiwara H."/>
            <person name="Lorenzen M."/>
            <person name="Maselli V."/>
            <person name="Osanai M."/>
            <person name="Park Y."/>
            <person name="Robertson H.M."/>
            <person name="Tu Z."/>
            <person name="Wang J.J."/>
            <person name="Wang S."/>
            <person name="Richards S."/>
            <person name="Song H."/>
            <person name="Zhang L."/>
            <person name="Sodergren E."/>
            <person name="Werner D."/>
            <person name="Stanke M."/>
            <person name="Morgenstern B."/>
            <person name="Solovyev V."/>
            <person name="Kosarev P."/>
            <person name="Brown G."/>
            <person name="Chen H.C."/>
            <person name="Ermolaeva O."/>
            <person name="Hlavina W."/>
            <person name="Kapustin Y."/>
            <person name="Kiryutin B."/>
            <person name="Kitts P."/>
            <person name="Maglott D."/>
            <person name="Pruitt K."/>
            <person name="Sapojnikov V."/>
            <person name="Souvorov A."/>
            <person name="Mackey A.J."/>
            <person name="Waterhouse R.M."/>
            <person name="Wyder S."/>
            <person name="Zdobnov E.M."/>
            <person name="Zdobnov E.M."/>
            <person name="Wyder S."/>
            <person name="Kriventseva E.V."/>
            <person name="Kadowaki T."/>
            <person name="Bork P."/>
            <person name="Aranda M."/>
            <person name="Bao R."/>
            <person name="Beermann A."/>
            <person name="Berns N."/>
            <person name="Bolognesi R."/>
            <person name="Bonneton F."/>
            <person name="Bopp D."/>
            <person name="Brown S.J."/>
            <person name="Bucher G."/>
            <person name="Butts T."/>
            <person name="Chaumot A."/>
            <person name="Denell R.E."/>
            <person name="Ferrier D.E."/>
            <person name="Friedrich M."/>
            <person name="Gordon C.M."/>
            <person name="Jindra M."/>
            <person name="Klingler M."/>
            <person name="Lan Q."/>
            <person name="Lattorff H.M."/>
            <person name="Laudet V."/>
            <person name="von Levetsow C."/>
            <person name="Liu Z."/>
            <person name="Lutz R."/>
            <person name="Lynch J.A."/>
            <person name="da Fonseca R.N."/>
            <person name="Posnien N."/>
            <person name="Reuter R."/>
            <person name="Roth S."/>
            <person name="Savard J."/>
            <person name="Schinko J.B."/>
            <person name="Schmitt C."/>
            <person name="Schoppmeier M."/>
            <person name="Schroder R."/>
            <person name="Shippy T.D."/>
            <person name="Simonnet F."/>
            <person name="Marques-Souza H."/>
            <person name="Tautz D."/>
            <person name="Tomoyasu Y."/>
            <person name="Trauner J."/>
            <person name="Van der Zee M."/>
            <person name="Vervoort M."/>
            <person name="Wittkopp N."/>
            <person name="Wimmer E.A."/>
            <person name="Yang X."/>
            <person name="Jones A.K."/>
            <person name="Sattelle D.B."/>
            <person name="Ebert P.R."/>
            <person name="Nelson D."/>
            <person name="Scott J.G."/>
            <person name="Beeman R.W."/>
            <person name="Muthukrishnan S."/>
            <person name="Kramer K.J."/>
            <person name="Arakane Y."/>
            <person name="Beeman R.W."/>
            <person name="Zhu Q."/>
            <person name="Hogenkamp D."/>
            <person name="Dixit R."/>
            <person name="Oppert B."/>
            <person name="Jiang H."/>
            <person name="Zou Z."/>
            <person name="Marshall J."/>
            <person name="Elpidina E."/>
            <person name="Vinokurov K."/>
            <person name="Oppert C."/>
            <person name="Zou Z."/>
            <person name="Evans J."/>
            <person name="Lu Z."/>
            <person name="Zhao P."/>
            <person name="Sumathipala N."/>
            <person name="Altincicek B."/>
            <person name="Vilcinskas A."/>
            <person name="Williams M."/>
            <person name="Hultmark D."/>
            <person name="Hetru C."/>
            <person name="Jiang H."/>
            <person name="Grimmelikhuijzen C.J."/>
            <person name="Hauser F."/>
            <person name="Cazzamali G."/>
            <person name="Williamson M."/>
            <person name="Park Y."/>
            <person name="Li B."/>
            <person name="Tanaka Y."/>
            <person name="Predel R."/>
            <person name="Neupert S."/>
            <person name="Schachtner J."/>
            <person name="Verleyen P."/>
            <person name="Raible F."/>
            <person name="Bork P."/>
            <person name="Friedrich M."/>
            <person name="Walden K.K."/>
            <person name="Robertson H.M."/>
            <person name="Angeli S."/>
            <person name="Foret S."/>
            <person name="Bucher G."/>
            <person name="Schuetz S."/>
            <person name="Maleszka R."/>
            <person name="Wimmer E.A."/>
            <person name="Beeman R.W."/>
            <person name="Lorenzen M."/>
            <person name="Tomoyasu Y."/>
            <person name="Miller S.C."/>
            <person name="Grossmann D."/>
            <person name="Bucher G."/>
        </authorList>
    </citation>
    <scope>NUCLEOTIDE SEQUENCE [LARGE SCALE GENOMIC DNA]</scope>
    <source>
        <strain evidence="1 2">Georgia GA2</strain>
    </source>
</reference>
<evidence type="ECO:0000313" key="2">
    <source>
        <dbReference type="Proteomes" id="UP000007266"/>
    </source>
</evidence>
<gene>
    <name evidence="1" type="primary">AUGUSTUS-3.0.2_33215</name>
    <name evidence="1" type="ORF">TcasGA2_TC033215</name>
</gene>
<accession>A0A139WHD5</accession>
<reference evidence="1 2" key="2">
    <citation type="journal article" date="2010" name="Nucleic Acids Res.">
        <title>BeetleBase in 2010: revisions to provide comprehensive genomic information for Tribolium castaneum.</title>
        <authorList>
            <person name="Kim H.S."/>
            <person name="Murphy T."/>
            <person name="Xia J."/>
            <person name="Caragea D."/>
            <person name="Park Y."/>
            <person name="Beeman R.W."/>
            <person name="Lorenzen M.D."/>
            <person name="Butcher S."/>
            <person name="Manak J.R."/>
            <person name="Brown S.J."/>
        </authorList>
    </citation>
    <scope>GENOME REANNOTATION</scope>
    <source>
        <strain evidence="1 2">Georgia GA2</strain>
    </source>
</reference>
<sequence>MAGYWLKFSTSNNRTSDLPHRLRYCHCAKLTKALLQ</sequence>
<protein>
    <submittedName>
        <fullName evidence="1">Uncharacterized protein</fullName>
    </submittedName>
</protein>
<dbReference type="AlphaFoldDB" id="A0A139WHD5"/>
<name>A0A139WHD5_TRICA</name>
<dbReference type="Proteomes" id="UP000007266">
    <property type="component" value="Linkage group 5"/>
</dbReference>
<dbReference type="EMBL" id="KQ971343">
    <property type="protein sequence ID" value="KYB27373.1"/>
    <property type="molecule type" value="Genomic_DNA"/>
</dbReference>
<keyword evidence="2" id="KW-1185">Reference proteome</keyword>
<organism evidence="1 2">
    <name type="scientific">Tribolium castaneum</name>
    <name type="common">Red flour beetle</name>
    <dbReference type="NCBI Taxonomy" id="7070"/>
    <lineage>
        <taxon>Eukaryota</taxon>
        <taxon>Metazoa</taxon>
        <taxon>Ecdysozoa</taxon>
        <taxon>Arthropoda</taxon>
        <taxon>Hexapoda</taxon>
        <taxon>Insecta</taxon>
        <taxon>Pterygota</taxon>
        <taxon>Neoptera</taxon>
        <taxon>Endopterygota</taxon>
        <taxon>Coleoptera</taxon>
        <taxon>Polyphaga</taxon>
        <taxon>Cucujiformia</taxon>
        <taxon>Tenebrionidae</taxon>
        <taxon>Tenebrionidae incertae sedis</taxon>
        <taxon>Tribolium</taxon>
    </lineage>
</organism>
<proteinExistence type="predicted"/>
<dbReference type="InParanoid" id="A0A139WHD5"/>